<dbReference type="RefSeq" id="WP_058225240.1">
    <property type="nucleotide sequence ID" value="NZ_LKLS01000167.1"/>
</dbReference>
<evidence type="ECO:0000313" key="4">
    <source>
        <dbReference type="Proteomes" id="UP000053612"/>
    </source>
</evidence>
<protein>
    <recommendedName>
        <fullName evidence="2">Putative host cell surface-exposed lipoprotein Ltp-like HTH region domain-containing protein</fullName>
    </recommendedName>
</protein>
<dbReference type="EMBL" id="LKLS01000167">
    <property type="protein sequence ID" value="KSU16253.1"/>
    <property type="molecule type" value="Genomic_DNA"/>
</dbReference>
<gene>
    <name evidence="3" type="ORF">LMG9449_2139</name>
</gene>
<evidence type="ECO:0000259" key="2">
    <source>
        <dbReference type="Pfam" id="PF07553"/>
    </source>
</evidence>
<keyword evidence="1" id="KW-0732">Signal</keyword>
<dbReference type="Pfam" id="PF07553">
    <property type="entry name" value="Lipoprotein_Ltp"/>
    <property type="match status" value="2"/>
</dbReference>
<evidence type="ECO:0000313" key="3">
    <source>
        <dbReference type="EMBL" id="KSU16253.1"/>
    </source>
</evidence>
<organism evidence="3 4">
    <name type="scientific">Lactococcus lactis subsp. lactis</name>
    <name type="common">Streptococcus lactis</name>
    <dbReference type="NCBI Taxonomy" id="1360"/>
    <lineage>
        <taxon>Bacteria</taxon>
        <taxon>Bacillati</taxon>
        <taxon>Bacillota</taxon>
        <taxon>Bacilli</taxon>
        <taxon>Lactobacillales</taxon>
        <taxon>Streptococcaceae</taxon>
        <taxon>Lactococcus</taxon>
    </lineage>
</organism>
<reference evidence="4" key="1">
    <citation type="submission" date="2015-10" db="EMBL/GenBank/DDBJ databases">
        <title>Draft Genome Sequences of 11 Lactococcus lactis subspecies cremoris strains.</title>
        <authorList>
            <person name="Wels M."/>
            <person name="Backus L."/>
            <person name="Boekhorst J."/>
            <person name="Dijkstra A."/>
            <person name="Beerthuizen M."/>
            <person name="Kelly W."/>
            <person name="Siezen R."/>
            <person name="Bachmann H."/>
            <person name="Van Hijum S."/>
        </authorList>
    </citation>
    <scope>NUCLEOTIDE SEQUENCE [LARGE SCALE GENOMIC DNA]</scope>
    <source>
        <strain evidence="4">LMG9449</strain>
    </source>
</reference>
<sequence>MKKLIIIGIAIFSLISFSACGSENNRLSTKKQDNMQTETKNQEWITLDNVDLKNGKHIITLENGEQYTVKGKVTSNVFGSDRELYFYVKKPDGTLGIDGSMTKNMGIPVKSDGTFEFTAQNQHESFILSPDMPSGFFKESDLKHKITIYLKYKDETTSHPSSSESTPEFSISREYKNALAKAKDYLEYSAFSKEGLKAQLIYSKYPEDAAQYAVDNVGADWNEQALKKAKDYLDYDSFSNEGLKDQLVYSKFTEDQAQYAIEHLPK</sequence>
<feature type="domain" description="Putative host cell surface-exposed lipoprotein Ltp-like HTH region" evidence="2">
    <location>
        <begin position="220"/>
        <end position="264"/>
    </location>
</feature>
<proteinExistence type="predicted"/>
<dbReference type="InterPro" id="IPR036388">
    <property type="entry name" value="WH-like_DNA-bd_sf"/>
</dbReference>
<dbReference type="PROSITE" id="PS51257">
    <property type="entry name" value="PROKAR_LIPOPROTEIN"/>
    <property type="match status" value="1"/>
</dbReference>
<accession>A0A0V8DRH2</accession>
<feature type="domain" description="Putative host cell surface-exposed lipoprotein Ltp-like HTH region" evidence="2">
    <location>
        <begin position="174"/>
        <end position="217"/>
    </location>
</feature>
<dbReference type="AlphaFoldDB" id="A0A0V8DRH2"/>
<dbReference type="Gene3D" id="1.10.10.10">
    <property type="entry name" value="Winged helix-like DNA-binding domain superfamily/Winged helix DNA-binding domain"/>
    <property type="match status" value="2"/>
</dbReference>
<dbReference type="PATRIC" id="fig|1360.109.peg.2571"/>
<dbReference type="InterPro" id="IPR011434">
    <property type="entry name" value="Ltp-like_HTH"/>
</dbReference>
<feature type="chain" id="PRO_5006891483" description="Putative host cell surface-exposed lipoprotein Ltp-like HTH region domain-containing protein" evidence="1">
    <location>
        <begin position="22"/>
        <end position="266"/>
    </location>
</feature>
<comment type="caution">
    <text evidence="3">The sequence shown here is derived from an EMBL/GenBank/DDBJ whole genome shotgun (WGS) entry which is preliminary data.</text>
</comment>
<name>A0A0V8DRH2_LACLL</name>
<evidence type="ECO:0000256" key="1">
    <source>
        <dbReference type="SAM" id="SignalP"/>
    </source>
</evidence>
<dbReference type="Proteomes" id="UP000053612">
    <property type="component" value="Unassembled WGS sequence"/>
</dbReference>
<feature type="signal peptide" evidence="1">
    <location>
        <begin position="1"/>
        <end position="21"/>
    </location>
</feature>